<dbReference type="Proteomes" id="UP000176902">
    <property type="component" value="Unassembled WGS sequence"/>
</dbReference>
<organism evidence="3 4">
    <name type="scientific">Candidatus Daviesbacteria bacterium RIFCSPHIGHO2_02_FULL_36_13</name>
    <dbReference type="NCBI Taxonomy" id="1797768"/>
    <lineage>
        <taxon>Bacteria</taxon>
        <taxon>Candidatus Daviesiibacteriota</taxon>
    </lineage>
</organism>
<feature type="region of interest" description="Disordered" evidence="1">
    <location>
        <begin position="33"/>
        <end position="80"/>
    </location>
</feature>
<evidence type="ECO:0000313" key="4">
    <source>
        <dbReference type="Proteomes" id="UP000176902"/>
    </source>
</evidence>
<accession>A0A1F5JU47</accession>
<dbReference type="AlphaFoldDB" id="A0A1F5JU47"/>
<comment type="caution">
    <text evidence="3">The sequence shown here is derived from an EMBL/GenBank/DDBJ whole genome shotgun (WGS) entry which is preliminary data.</text>
</comment>
<dbReference type="STRING" id="1797768.A3C59_00305"/>
<feature type="compositionally biased region" description="Polar residues" evidence="1">
    <location>
        <begin position="70"/>
        <end position="80"/>
    </location>
</feature>
<name>A0A1F5JU47_9BACT</name>
<evidence type="ECO:0000313" key="3">
    <source>
        <dbReference type="EMBL" id="OGE32153.1"/>
    </source>
</evidence>
<proteinExistence type="predicted"/>
<keyword evidence="2" id="KW-1133">Transmembrane helix</keyword>
<protein>
    <submittedName>
        <fullName evidence="3">Uncharacterized protein</fullName>
    </submittedName>
</protein>
<feature type="transmembrane region" description="Helical" evidence="2">
    <location>
        <begin position="7"/>
        <end position="26"/>
    </location>
</feature>
<keyword evidence="2" id="KW-0812">Transmembrane</keyword>
<reference evidence="3 4" key="1">
    <citation type="journal article" date="2016" name="Nat. Commun.">
        <title>Thousands of microbial genomes shed light on interconnected biogeochemical processes in an aquifer system.</title>
        <authorList>
            <person name="Anantharaman K."/>
            <person name="Brown C.T."/>
            <person name="Hug L.A."/>
            <person name="Sharon I."/>
            <person name="Castelle C.J."/>
            <person name="Probst A.J."/>
            <person name="Thomas B.C."/>
            <person name="Singh A."/>
            <person name="Wilkins M.J."/>
            <person name="Karaoz U."/>
            <person name="Brodie E.L."/>
            <person name="Williams K.H."/>
            <person name="Hubbard S.S."/>
            <person name="Banfield J.F."/>
        </authorList>
    </citation>
    <scope>NUCLEOTIDE SEQUENCE [LARGE SCALE GENOMIC DNA]</scope>
</reference>
<feature type="compositionally biased region" description="Low complexity" evidence="1">
    <location>
        <begin position="37"/>
        <end position="68"/>
    </location>
</feature>
<dbReference type="EMBL" id="MFCV01000032">
    <property type="protein sequence ID" value="OGE32153.1"/>
    <property type="molecule type" value="Genomic_DNA"/>
</dbReference>
<evidence type="ECO:0000256" key="2">
    <source>
        <dbReference type="SAM" id="Phobius"/>
    </source>
</evidence>
<evidence type="ECO:0000256" key="1">
    <source>
        <dbReference type="SAM" id="MobiDB-lite"/>
    </source>
</evidence>
<keyword evidence="2" id="KW-0472">Membrane</keyword>
<gene>
    <name evidence="3" type="ORF">A3C59_00305</name>
</gene>
<sequence>MIFINRNVAIVIVILVLVVIAGYLVWLRSKVEPSATPQPEAVQVTPTPTVTPTASPSATPGASATGSAKPKTSTSSGVKQ</sequence>